<feature type="region of interest" description="Disordered" evidence="1">
    <location>
        <begin position="1"/>
        <end position="44"/>
    </location>
</feature>
<dbReference type="InterPro" id="IPR035994">
    <property type="entry name" value="Nucleoside_phosphorylase_sf"/>
</dbReference>
<dbReference type="GO" id="GO:0005829">
    <property type="term" value="C:cytosol"/>
    <property type="evidence" value="ECO:0007669"/>
    <property type="project" value="TreeGrafter"/>
</dbReference>
<organism evidence="3 4">
    <name type="scientific">Eimeria praecox</name>
    <dbReference type="NCBI Taxonomy" id="51316"/>
    <lineage>
        <taxon>Eukaryota</taxon>
        <taxon>Sar</taxon>
        <taxon>Alveolata</taxon>
        <taxon>Apicomplexa</taxon>
        <taxon>Conoidasida</taxon>
        <taxon>Coccidia</taxon>
        <taxon>Eucoccidiorida</taxon>
        <taxon>Eimeriorina</taxon>
        <taxon>Eimeriidae</taxon>
        <taxon>Eimeria</taxon>
    </lineage>
</organism>
<dbReference type="GO" id="GO:0004850">
    <property type="term" value="F:uridine phosphorylase activity"/>
    <property type="evidence" value="ECO:0007669"/>
    <property type="project" value="TreeGrafter"/>
</dbReference>
<dbReference type="PANTHER" id="PTHR43691:SF14">
    <property type="entry name" value="URIDINE PHOSPHORYLASE"/>
    <property type="match status" value="1"/>
</dbReference>
<evidence type="ECO:0000259" key="2">
    <source>
        <dbReference type="Pfam" id="PF01048"/>
    </source>
</evidence>
<name>U6GVR1_9EIME</name>
<dbReference type="PANTHER" id="PTHR43691">
    <property type="entry name" value="URIDINE PHOSPHORYLASE"/>
    <property type="match status" value="1"/>
</dbReference>
<dbReference type="Proteomes" id="UP000018201">
    <property type="component" value="Unassembled WGS sequence"/>
</dbReference>
<dbReference type="Pfam" id="PF01048">
    <property type="entry name" value="PNP_UDP_1"/>
    <property type="match status" value="1"/>
</dbReference>
<feature type="compositionally biased region" description="Polar residues" evidence="1">
    <location>
        <begin position="150"/>
        <end position="159"/>
    </location>
</feature>
<dbReference type="GO" id="GO:0006218">
    <property type="term" value="P:uridine catabolic process"/>
    <property type="evidence" value="ECO:0007669"/>
    <property type="project" value="TreeGrafter"/>
</dbReference>
<dbReference type="OrthoDB" id="345487at2759"/>
<evidence type="ECO:0000313" key="4">
    <source>
        <dbReference type="Proteomes" id="UP000018201"/>
    </source>
</evidence>
<dbReference type="InterPro" id="IPR000845">
    <property type="entry name" value="Nucleoside_phosphorylase_d"/>
</dbReference>
<feature type="compositionally biased region" description="Polar residues" evidence="1">
    <location>
        <begin position="102"/>
        <end position="128"/>
    </location>
</feature>
<proteinExistence type="predicted"/>
<keyword evidence="4" id="KW-1185">Reference proteome</keyword>
<feature type="domain" description="Nucleoside phosphorylase" evidence="2">
    <location>
        <begin position="325"/>
        <end position="541"/>
    </location>
</feature>
<feature type="compositionally biased region" description="Polar residues" evidence="1">
    <location>
        <begin position="173"/>
        <end position="183"/>
    </location>
</feature>
<reference evidence="3" key="2">
    <citation type="submission" date="2013-10" db="EMBL/GenBank/DDBJ databases">
        <authorList>
            <person name="Aslett M."/>
        </authorList>
    </citation>
    <scope>NUCLEOTIDE SEQUENCE [LARGE SCALE GENOMIC DNA]</scope>
    <source>
        <strain evidence="3">Houghton</strain>
    </source>
</reference>
<feature type="region of interest" description="Disordered" evidence="1">
    <location>
        <begin position="102"/>
        <end position="263"/>
    </location>
</feature>
<sequence length="582" mass="63339">MKPNIGADPLPVMGHGELPPPKPVDGRTEGRNASAVPPKPRSNTVATFLNPQLLPEPLGGSHRRRSSIEIPHHARVQERRNAVTGKPLGYSALVEKSIRTTTHGASVTSAVDPSLSRMSSKASWNPDQSACSLSTSRQSSSCHRRLSASDRITGSVTHNSVRRESHSHRDESPSCSTHGTSVTRGGIRTTHRHSSVTGAPSKSSQPVSRETLTTTVDSSRSSRNCQASLTSSKHAFSHVEKPTVHRDSSVYRKDQKRAEDVTGGCRTDQAVGVGRVGSSIPTARDRLAPSALLFSATRTRDSLLVPGEGRAYHLGVQHGELYNRILTVGHAGRADWLAERFLDSHMRTLSLKSNRNFRLHSGFYKNKPVSIVSIGMGAPMMDVLVREASYLTDGPLAIVRLGTCTLLDQDLRPGSIVVATPGSLGCYTNYAFFDGTAADYSRTQEMKPYIITRPCAADPELSRLIYRHVAAHDPESVFEGLNVSAETFYSCQAREDQLFRDENENLLETLLLCGAQTMEMETHQLLHLASRRLELMKAAAVHIGVTSRTNDQFMHPITPSQLNELVAVAGKACLDALVDVAI</sequence>
<evidence type="ECO:0000313" key="3">
    <source>
        <dbReference type="EMBL" id="CDI82629.1"/>
    </source>
</evidence>
<dbReference type="AlphaFoldDB" id="U6GVR1"/>
<dbReference type="CDD" id="cd17769">
    <property type="entry name" value="NP_TgUP-like"/>
    <property type="match status" value="1"/>
</dbReference>
<feature type="compositionally biased region" description="Polar residues" evidence="1">
    <location>
        <begin position="195"/>
        <end position="234"/>
    </location>
</feature>
<reference evidence="3" key="1">
    <citation type="submission" date="2013-10" db="EMBL/GenBank/DDBJ databases">
        <title>Genomic analysis of the causative agents of coccidiosis in chickens.</title>
        <authorList>
            <person name="Reid A.J."/>
            <person name="Blake D."/>
            <person name="Billington K."/>
            <person name="Browne H."/>
            <person name="Dunn M."/>
            <person name="Hung S."/>
            <person name="Kawahara F."/>
            <person name="Miranda-Saavedra D."/>
            <person name="Mourier T."/>
            <person name="Nagra H."/>
            <person name="Otto T.D."/>
            <person name="Rawlings N."/>
            <person name="Sanchez A."/>
            <person name="Sanders M."/>
            <person name="Subramaniam C."/>
            <person name="Tay Y."/>
            <person name="Dear P."/>
            <person name="Doerig C."/>
            <person name="Gruber A."/>
            <person name="Parkinson J."/>
            <person name="Shirley M."/>
            <person name="Wan K.L."/>
            <person name="Berriman M."/>
            <person name="Tomley F."/>
            <person name="Pain A."/>
        </authorList>
    </citation>
    <scope>NUCLEOTIDE SEQUENCE [LARGE SCALE GENOMIC DNA]</scope>
    <source>
        <strain evidence="3">Houghton</strain>
    </source>
</reference>
<feature type="compositionally biased region" description="Basic and acidic residues" evidence="1">
    <location>
        <begin position="237"/>
        <end position="260"/>
    </location>
</feature>
<feature type="compositionally biased region" description="Basic and acidic residues" evidence="1">
    <location>
        <begin position="161"/>
        <end position="172"/>
    </location>
</feature>
<feature type="compositionally biased region" description="Low complexity" evidence="1">
    <location>
        <begin position="129"/>
        <end position="141"/>
    </location>
</feature>
<dbReference type="VEuPathDB" id="ToxoDB:EPH_0055050"/>
<protein>
    <submittedName>
        <fullName evidence="3">Uridine phosphorylase, putative</fullName>
    </submittedName>
</protein>
<dbReference type="SUPFAM" id="SSF53167">
    <property type="entry name" value="Purine and uridine phosphorylases"/>
    <property type="match status" value="1"/>
</dbReference>
<accession>U6GVR1</accession>
<evidence type="ECO:0000256" key="1">
    <source>
        <dbReference type="SAM" id="MobiDB-lite"/>
    </source>
</evidence>
<gene>
    <name evidence="3" type="ORF">EPH_0055050</name>
</gene>
<dbReference type="Gene3D" id="3.40.50.1580">
    <property type="entry name" value="Nucleoside phosphorylase domain"/>
    <property type="match status" value="1"/>
</dbReference>
<dbReference type="EMBL" id="HG692382">
    <property type="protein sequence ID" value="CDI82629.1"/>
    <property type="molecule type" value="Genomic_DNA"/>
</dbReference>